<keyword evidence="6" id="KW-0175">Coiled coil</keyword>
<comment type="function">
    <text evidence="6">RNA-binding component of the eukaryotic translation initiation factor 3 (eIF-3) complex, which is involved in protein synthesis of a specialized repertoire of mRNAs and, together with other initiation factors, stimulates binding of mRNA and methionyl-tRNAi to the 40S ribosome. The eIF-3 complex specifically targets and initiates translation of a subset of mRNAs involved in cell proliferation.</text>
</comment>
<dbReference type="GO" id="GO:0003743">
    <property type="term" value="F:translation initiation factor activity"/>
    <property type="evidence" value="ECO:0007669"/>
    <property type="project" value="UniProtKB-UniRule"/>
</dbReference>
<reference evidence="9" key="1">
    <citation type="submission" date="2020-09" db="EMBL/GenBank/DDBJ databases">
        <authorList>
            <person name="Kikuchi T."/>
        </authorList>
    </citation>
    <scope>NUCLEOTIDE SEQUENCE</scope>
    <source>
        <strain evidence="9">SH1</strain>
    </source>
</reference>
<dbReference type="PANTHER" id="PTHR14005:SF0">
    <property type="entry name" value="EUKARYOTIC TRANSLATION INITIATION FACTOR 3 SUBUNIT A"/>
    <property type="match status" value="1"/>
</dbReference>
<dbReference type="Proteomes" id="UP000783686">
    <property type="component" value="Unassembled WGS sequence"/>
</dbReference>
<feature type="domain" description="PCI" evidence="8">
    <location>
        <begin position="329"/>
        <end position="511"/>
    </location>
</feature>
<comment type="subcellular location">
    <subcellularLocation>
        <location evidence="1 6">Cytoplasm</location>
    </subcellularLocation>
</comment>
<comment type="caution">
    <text evidence="9">The sequence shown here is derived from an EMBL/GenBank/DDBJ whole genome shotgun (WGS) entry which is preliminary data.</text>
</comment>
<evidence type="ECO:0000256" key="7">
    <source>
        <dbReference type="SAM" id="MobiDB-lite"/>
    </source>
</evidence>
<dbReference type="InterPro" id="IPR027512">
    <property type="entry name" value="EIF3A"/>
</dbReference>
<protein>
    <recommendedName>
        <fullName evidence="6">Eukaryotic translation initiation factor 3 subunit A</fullName>
        <shortName evidence="6">eIF3a</shortName>
    </recommendedName>
    <alternativeName>
        <fullName evidence="6">Eukaryotic translation initiation factor 3 subunit 10</fullName>
    </alternativeName>
</protein>
<feature type="compositionally biased region" description="Basic and acidic residues" evidence="7">
    <location>
        <begin position="870"/>
        <end position="890"/>
    </location>
</feature>
<evidence type="ECO:0000256" key="6">
    <source>
        <dbReference type="HAMAP-Rule" id="MF_03000"/>
    </source>
</evidence>
<dbReference type="InterPro" id="IPR054711">
    <property type="entry name" value="eIF3a_PCI_TPR-like"/>
</dbReference>
<evidence type="ECO:0000256" key="3">
    <source>
        <dbReference type="ARBA" id="ARBA00022540"/>
    </source>
</evidence>
<evidence type="ECO:0000256" key="5">
    <source>
        <dbReference type="ARBA" id="ARBA00022917"/>
    </source>
</evidence>
<evidence type="ECO:0000256" key="4">
    <source>
        <dbReference type="ARBA" id="ARBA00022884"/>
    </source>
</evidence>
<keyword evidence="2 6" id="KW-0963">Cytoplasm</keyword>
<dbReference type="GO" id="GO:0033290">
    <property type="term" value="C:eukaryotic 48S preinitiation complex"/>
    <property type="evidence" value="ECO:0007669"/>
    <property type="project" value="UniProtKB-UniRule"/>
</dbReference>
<dbReference type="SMART" id="SM00088">
    <property type="entry name" value="PINT"/>
    <property type="match status" value="1"/>
</dbReference>
<dbReference type="InterPro" id="IPR000717">
    <property type="entry name" value="PCI_dom"/>
</dbReference>
<keyword evidence="4 6" id="KW-0694">RNA-binding</keyword>
<name>A0A811JXG5_9BILA</name>
<dbReference type="GO" id="GO:0043614">
    <property type="term" value="C:multi-eIF complex"/>
    <property type="evidence" value="ECO:0007669"/>
    <property type="project" value="TreeGrafter"/>
</dbReference>
<keyword evidence="10" id="KW-1185">Reference proteome</keyword>
<feature type="coiled-coil region" evidence="6">
    <location>
        <begin position="589"/>
        <end position="648"/>
    </location>
</feature>
<dbReference type="Proteomes" id="UP000614601">
    <property type="component" value="Unassembled WGS sequence"/>
</dbReference>
<dbReference type="GO" id="GO:0001732">
    <property type="term" value="P:formation of cytoplasmic translation initiation complex"/>
    <property type="evidence" value="ECO:0007669"/>
    <property type="project" value="UniProtKB-UniRule"/>
</dbReference>
<dbReference type="GO" id="GO:0016282">
    <property type="term" value="C:eukaryotic 43S preinitiation complex"/>
    <property type="evidence" value="ECO:0007669"/>
    <property type="project" value="UniProtKB-UniRule"/>
</dbReference>
<gene>
    <name evidence="9" type="ORF">BOKJ2_LOCUS2335</name>
</gene>
<evidence type="ECO:0000313" key="10">
    <source>
        <dbReference type="Proteomes" id="UP000614601"/>
    </source>
</evidence>
<feature type="compositionally biased region" description="Basic and acidic residues" evidence="7">
    <location>
        <begin position="809"/>
        <end position="863"/>
    </location>
</feature>
<dbReference type="Gene3D" id="1.25.40.860">
    <property type="match status" value="2"/>
</dbReference>
<feature type="region of interest" description="Disordered" evidence="7">
    <location>
        <begin position="809"/>
        <end position="992"/>
    </location>
</feature>
<dbReference type="GO" id="GO:0002188">
    <property type="term" value="P:translation reinitiation"/>
    <property type="evidence" value="ECO:0007669"/>
    <property type="project" value="TreeGrafter"/>
</dbReference>
<feature type="coiled-coil region" evidence="6">
    <location>
        <begin position="681"/>
        <end position="715"/>
    </location>
</feature>
<feature type="compositionally biased region" description="Basic and acidic residues" evidence="7">
    <location>
        <begin position="897"/>
        <end position="906"/>
    </location>
</feature>
<accession>A0A811JXG5</accession>
<dbReference type="GO" id="GO:0071541">
    <property type="term" value="C:eukaryotic translation initiation factor 3 complex, eIF3m"/>
    <property type="evidence" value="ECO:0007669"/>
    <property type="project" value="TreeGrafter"/>
</dbReference>
<dbReference type="Pfam" id="PF01399">
    <property type="entry name" value="PCI"/>
    <property type="match status" value="1"/>
</dbReference>
<dbReference type="GO" id="GO:0003729">
    <property type="term" value="F:mRNA binding"/>
    <property type="evidence" value="ECO:0007669"/>
    <property type="project" value="TreeGrafter"/>
</dbReference>
<keyword evidence="5 6" id="KW-0648">Protein biosynthesis</keyword>
<evidence type="ECO:0000256" key="1">
    <source>
        <dbReference type="ARBA" id="ARBA00004496"/>
    </source>
</evidence>
<dbReference type="PROSITE" id="PS50250">
    <property type="entry name" value="PCI"/>
    <property type="match status" value="1"/>
</dbReference>
<proteinExistence type="inferred from homology"/>
<dbReference type="GO" id="GO:0071540">
    <property type="term" value="C:eukaryotic translation initiation factor 3 complex, eIF3e"/>
    <property type="evidence" value="ECO:0007669"/>
    <property type="project" value="TreeGrafter"/>
</dbReference>
<organism evidence="9 10">
    <name type="scientific">Bursaphelenchus okinawaensis</name>
    <dbReference type="NCBI Taxonomy" id="465554"/>
    <lineage>
        <taxon>Eukaryota</taxon>
        <taxon>Metazoa</taxon>
        <taxon>Ecdysozoa</taxon>
        <taxon>Nematoda</taxon>
        <taxon>Chromadorea</taxon>
        <taxon>Rhabditida</taxon>
        <taxon>Tylenchina</taxon>
        <taxon>Tylenchomorpha</taxon>
        <taxon>Aphelenchoidea</taxon>
        <taxon>Aphelenchoididae</taxon>
        <taxon>Bursaphelenchus</taxon>
    </lineage>
</organism>
<dbReference type="AlphaFoldDB" id="A0A811JXG5"/>
<evidence type="ECO:0000256" key="2">
    <source>
        <dbReference type="ARBA" id="ARBA00022490"/>
    </source>
</evidence>
<sequence length="992" mass="117546">MNNRYSTVQRPEAALQRANDFISVGKEADALNALYEVIKDRRSRQWSETYEEIMMKYVELCVKLRNTALAKDGLFQYRVFAQQISVTSLKAVIERFLGLAEQKTEEAQKESMERVEEIDDLDSADAPENLLLSVVSGAVTQDRMDRTVLSPWLRFLWDSYRNCLDMLRNNVIVEEIYHWVARKSFEFCAKYKRRNEFRKLCDLLRIHLAQIQKSQTVSTEPRTNDYRVKLNSLESLQFMQDTRLNQLNTAITMELWQEAYKSAEDLHNIMQLSKDKDRRMVKPASYVNYFDKLAMIFWKGGNTLFHAAALLQKFIICKDMKKTFTGEEATDQATRVLLATLTIQDGADQPSTLTKLLDIEDQHLTNIRVLSSLLRLPIAPTRSGLLKEIAWLNIPELAVEPVKQIYKSLELEFKPLRLAKNIQAGIDELDKLEKPEYSQYADELKFVVATKVLRQLSVIYGSLSLSRFQRIIPFFSRVELEHFLVEGAKHRSIKASVSHRDDCVVFSALDLTLAGGLDASVDVEAASNGIEYIREHLIQLHQNCQDAVHKLEGHKEEEDVSAKLNEQIKTYLYHKDEDHNRILIRCRKIEEYKEVSENHRREKIQLAQEEYQKREEQRRQVELKRLEEENQENEKKRQQAEKDEIVRRQKAEQLKRFQSNPIYQQIVKEKGEEAMQTMDPEVVLKEQRERMDVERRELQNKLRQQEKKYDYMVRAFHLEEIKHYKKMAEDFMQNAPQRFEECEDRRIANAIQEHETAIKTYERVNQMRDDANAFLENLIESHADDLQRRRKEWKTRLDEEKKRRLLERREQRKQDRKRQEVQKKKEEEERLKEQVEKEKLEQQEKDRQEHRQMMERVREKERVQSGLPPRRNDDRQGGRFDRDRNNEGDGGKYVPRRAREENREPVEGGNWRRQTDREPRESVAATLGGDWRRKDAPAPKQESTPAPTRDGIWQPKRAQQQQQNQNSERRDVYRPPQSRQANNSNISGNWRS</sequence>
<dbReference type="PANTHER" id="PTHR14005">
    <property type="entry name" value="EUKARYOTIC TRANSLATION INITIATION FACTOR 3, THETA SUBUNIT"/>
    <property type="match status" value="1"/>
</dbReference>
<dbReference type="FunFam" id="4.10.860.10:FF:000001">
    <property type="entry name" value="Eukaryotic translation initiation factor 3 subunit A"/>
    <property type="match status" value="1"/>
</dbReference>
<evidence type="ECO:0000313" key="9">
    <source>
        <dbReference type="EMBL" id="CAD5207713.1"/>
    </source>
</evidence>
<dbReference type="Gene3D" id="4.10.860.10">
    <property type="entry name" value="UVR domain"/>
    <property type="match status" value="1"/>
</dbReference>
<dbReference type="Pfam" id="PF22591">
    <property type="entry name" value="eIF3a_PCI_TPR-like"/>
    <property type="match status" value="1"/>
</dbReference>
<keyword evidence="3 6" id="KW-0396">Initiation factor</keyword>
<comment type="similarity">
    <text evidence="6">Belongs to the eIF-3 subunit A family.</text>
</comment>
<feature type="compositionally biased region" description="Polar residues" evidence="7">
    <location>
        <begin position="977"/>
        <end position="992"/>
    </location>
</feature>
<comment type="subunit">
    <text evidence="6">Component of the eukaryotic translation initiation factor 3 (eIF-3) complex.</text>
</comment>
<dbReference type="EMBL" id="CAJFCW020000001">
    <property type="protein sequence ID" value="CAG9086486.1"/>
    <property type="molecule type" value="Genomic_DNA"/>
</dbReference>
<dbReference type="EMBL" id="CAJFDH010000001">
    <property type="protein sequence ID" value="CAD5207713.1"/>
    <property type="molecule type" value="Genomic_DNA"/>
</dbReference>
<dbReference type="OrthoDB" id="18884at2759"/>
<dbReference type="HAMAP" id="MF_03000">
    <property type="entry name" value="eIF3a"/>
    <property type="match status" value="1"/>
</dbReference>
<evidence type="ECO:0000259" key="8">
    <source>
        <dbReference type="PROSITE" id="PS50250"/>
    </source>
</evidence>